<evidence type="ECO:0000256" key="9">
    <source>
        <dbReference type="ARBA" id="ARBA00022989"/>
    </source>
</evidence>
<protein>
    <submittedName>
        <fullName evidence="15">ISP domain-containing protein</fullName>
    </submittedName>
</protein>
<feature type="domain" description="Rieske" evidence="14">
    <location>
        <begin position="25"/>
        <end position="128"/>
    </location>
</feature>
<dbReference type="InterPro" id="IPR050584">
    <property type="entry name" value="Cholesterol_7-desaturase"/>
</dbReference>
<evidence type="ECO:0000313" key="15">
    <source>
        <dbReference type="EMBL" id="ORY51058.1"/>
    </source>
</evidence>
<reference evidence="15 16" key="1">
    <citation type="submission" date="2016-07" db="EMBL/GenBank/DDBJ databases">
        <title>Pervasive Adenine N6-methylation of Active Genes in Fungi.</title>
        <authorList>
            <consortium name="DOE Joint Genome Institute"/>
            <person name="Mondo S.J."/>
            <person name="Dannebaum R.O."/>
            <person name="Kuo R.C."/>
            <person name="Labutti K."/>
            <person name="Haridas S."/>
            <person name="Kuo A."/>
            <person name="Salamov A."/>
            <person name="Ahrendt S.R."/>
            <person name="Lipzen A."/>
            <person name="Sullivan W."/>
            <person name="Andreopoulos W.B."/>
            <person name="Clum A."/>
            <person name="Lindquist E."/>
            <person name="Daum C."/>
            <person name="Ramamoorthy G.K."/>
            <person name="Gryganskyi A."/>
            <person name="Culley D."/>
            <person name="Magnuson J.K."/>
            <person name="James T.Y."/>
            <person name="O'Malley M.A."/>
            <person name="Stajich J.E."/>
            <person name="Spatafora J.W."/>
            <person name="Visel A."/>
            <person name="Grigoriev I.V."/>
        </authorList>
    </citation>
    <scope>NUCLEOTIDE SEQUENCE [LARGE SCALE GENOMIC DNA]</scope>
    <source>
        <strain evidence="15 16">JEL800</strain>
    </source>
</reference>
<keyword evidence="11" id="KW-0408">Iron</keyword>
<evidence type="ECO:0000256" key="2">
    <source>
        <dbReference type="ARBA" id="ARBA00004370"/>
    </source>
</evidence>
<dbReference type="SUPFAM" id="SSF55961">
    <property type="entry name" value="Bet v1-like"/>
    <property type="match status" value="1"/>
</dbReference>
<evidence type="ECO:0000256" key="5">
    <source>
        <dbReference type="ARBA" id="ARBA00022692"/>
    </source>
</evidence>
<keyword evidence="7" id="KW-0479">Metal-binding</keyword>
<evidence type="ECO:0000256" key="12">
    <source>
        <dbReference type="ARBA" id="ARBA00023014"/>
    </source>
</evidence>
<evidence type="ECO:0000259" key="14">
    <source>
        <dbReference type="PROSITE" id="PS51296"/>
    </source>
</evidence>
<dbReference type="GO" id="GO:0010277">
    <property type="term" value="F:chlorophyllide a oxygenase activity"/>
    <property type="evidence" value="ECO:0007669"/>
    <property type="project" value="InterPro"/>
</dbReference>
<dbReference type="Gene3D" id="3.90.380.10">
    <property type="entry name" value="Naphthalene 1,2-dioxygenase Alpha Subunit, Chain A, domain 1"/>
    <property type="match status" value="1"/>
</dbReference>
<keyword evidence="5" id="KW-0812">Transmembrane</keyword>
<keyword evidence="4" id="KW-0934">Plastid</keyword>
<dbReference type="GO" id="GO:0016020">
    <property type="term" value="C:membrane"/>
    <property type="evidence" value="ECO:0007669"/>
    <property type="project" value="UniProtKB-SubCell"/>
</dbReference>
<dbReference type="EMBL" id="MCGO01000006">
    <property type="protein sequence ID" value="ORY51058.1"/>
    <property type="molecule type" value="Genomic_DNA"/>
</dbReference>
<comment type="subcellular location">
    <subcellularLocation>
        <location evidence="2">Membrane</location>
    </subcellularLocation>
    <subcellularLocation>
        <location evidence="1">Plastid</location>
        <location evidence="1">Chloroplast</location>
    </subcellularLocation>
</comment>
<dbReference type="STRING" id="329046.A0A1Y2CVL2"/>
<dbReference type="Pfam" id="PF00355">
    <property type="entry name" value="Rieske"/>
    <property type="match status" value="1"/>
</dbReference>
<keyword evidence="9" id="KW-1133">Transmembrane helix</keyword>
<comment type="caution">
    <text evidence="15">The sequence shown here is derived from an EMBL/GenBank/DDBJ whole genome shotgun (WGS) entry which is preliminary data.</text>
</comment>
<proteinExistence type="predicted"/>
<sequence length="387" mass="43925">MASRTQEELEDAYYSEANTDMRNHWYPLIASSTLTSEKPLGQHILGDPIVMYRDPATNEAITLVDKCPHRSAPLSVGRIMDGKLECRYHGWQFESNGVCSKVPSNYKIPANAKVRKYPTTEADGFVWVWPGDLDRVNQAPKPAIYFQTQRDWVQRSGVEVLDIDSSLLNENFLDPAHLPFTHETTIGKRSNSTVMTVSCEFIDKTSEGFGIGIEGFVSQPERPDLEKVQQKFHFIPPCIVSLDFGGMGDQTFYCVPTRKGHCNFVYSQRFGFLQSAEKFFLGRAMLNWYNPQYTRKILMEDYEMLKGQQERLAQGANAMNSPVPADLMIKTFRNWWRKVMKREDGGPWFTGFSSDMEDILLEGVPRRAVGGKGKVVKTGKDKVAETA</sequence>
<dbReference type="SUPFAM" id="SSF50022">
    <property type="entry name" value="ISP domain"/>
    <property type="match status" value="1"/>
</dbReference>
<dbReference type="GO" id="GO:0005737">
    <property type="term" value="C:cytoplasm"/>
    <property type="evidence" value="ECO:0007669"/>
    <property type="project" value="TreeGrafter"/>
</dbReference>
<keyword evidence="6" id="KW-0001">2Fe-2S</keyword>
<keyword evidence="8" id="KW-0809">Transit peptide</keyword>
<organism evidence="15 16">
    <name type="scientific">Rhizoclosmatium globosum</name>
    <dbReference type="NCBI Taxonomy" id="329046"/>
    <lineage>
        <taxon>Eukaryota</taxon>
        <taxon>Fungi</taxon>
        <taxon>Fungi incertae sedis</taxon>
        <taxon>Chytridiomycota</taxon>
        <taxon>Chytridiomycota incertae sedis</taxon>
        <taxon>Chytridiomycetes</taxon>
        <taxon>Chytridiales</taxon>
        <taxon>Chytriomycetaceae</taxon>
        <taxon>Rhizoclosmatium</taxon>
    </lineage>
</organism>
<evidence type="ECO:0000256" key="8">
    <source>
        <dbReference type="ARBA" id="ARBA00022946"/>
    </source>
</evidence>
<dbReference type="PANTHER" id="PTHR21266">
    <property type="entry name" value="IRON-SULFUR DOMAIN CONTAINING PROTEIN"/>
    <property type="match status" value="1"/>
</dbReference>
<evidence type="ECO:0000256" key="11">
    <source>
        <dbReference type="ARBA" id="ARBA00023004"/>
    </source>
</evidence>
<dbReference type="GO" id="GO:0046872">
    <property type="term" value="F:metal ion binding"/>
    <property type="evidence" value="ECO:0007669"/>
    <property type="project" value="UniProtKB-KW"/>
</dbReference>
<dbReference type="Pfam" id="PF08417">
    <property type="entry name" value="PaO"/>
    <property type="match status" value="1"/>
</dbReference>
<evidence type="ECO:0000256" key="1">
    <source>
        <dbReference type="ARBA" id="ARBA00004229"/>
    </source>
</evidence>
<keyword evidence="10" id="KW-0560">Oxidoreductase</keyword>
<name>A0A1Y2CVL2_9FUNG</name>
<evidence type="ECO:0000256" key="6">
    <source>
        <dbReference type="ARBA" id="ARBA00022714"/>
    </source>
</evidence>
<gene>
    <name evidence="15" type="ORF">BCR33DRAFT_712979</name>
</gene>
<dbReference type="InterPro" id="IPR013626">
    <property type="entry name" value="PaO"/>
</dbReference>
<accession>A0A1Y2CVL2</accession>
<dbReference type="AlphaFoldDB" id="A0A1Y2CVL2"/>
<evidence type="ECO:0000256" key="4">
    <source>
        <dbReference type="ARBA" id="ARBA00022640"/>
    </source>
</evidence>
<keyword evidence="3" id="KW-0150">Chloroplast</keyword>
<keyword evidence="16" id="KW-1185">Reference proteome</keyword>
<evidence type="ECO:0000256" key="13">
    <source>
        <dbReference type="ARBA" id="ARBA00023136"/>
    </source>
</evidence>
<dbReference type="InterPro" id="IPR036922">
    <property type="entry name" value="Rieske_2Fe-2S_sf"/>
</dbReference>
<evidence type="ECO:0000313" key="16">
    <source>
        <dbReference type="Proteomes" id="UP000193642"/>
    </source>
</evidence>
<dbReference type="OrthoDB" id="426882at2759"/>
<evidence type="ECO:0000256" key="10">
    <source>
        <dbReference type="ARBA" id="ARBA00023002"/>
    </source>
</evidence>
<keyword evidence="13" id="KW-0472">Membrane</keyword>
<evidence type="ECO:0000256" key="3">
    <source>
        <dbReference type="ARBA" id="ARBA00022528"/>
    </source>
</evidence>
<dbReference type="Proteomes" id="UP000193642">
    <property type="component" value="Unassembled WGS sequence"/>
</dbReference>
<keyword evidence="12" id="KW-0411">Iron-sulfur</keyword>
<dbReference type="Gene3D" id="2.102.10.10">
    <property type="entry name" value="Rieske [2Fe-2S] iron-sulphur domain"/>
    <property type="match status" value="1"/>
</dbReference>
<dbReference type="GO" id="GO:0051537">
    <property type="term" value="F:2 iron, 2 sulfur cluster binding"/>
    <property type="evidence" value="ECO:0007669"/>
    <property type="project" value="UniProtKB-KW"/>
</dbReference>
<dbReference type="PROSITE" id="PS51296">
    <property type="entry name" value="RIESKE"/>
    <property type="match status" value="1"/>
</dbReference>
<evidence type="ECO:0000256" key="7">
    <source>
        <dbReference type="ARBA" id="ARBA00022723"/>
    </source>
</evidence>
<dbReference type="PANTHER" id="PTHR21266:SF32">
    <property type="entry name" value="CHOLESTEROL 7-DESATURASE NVD"/>
    <property type="match status" value="1"/>
</dbReference>
<dbReference type="InterPro" id="IPR017941">
    <property type="entry name" value="Rieske_2Fe-2S"/>
</dbReference>